<dbReference type="Pfam" id="PF07963">
    <property type="entry name" value="N_methyl"/>
    <property type="match status" value="1"/>
</dbReference>
<dbReference type="Gene3D" id="3.30.1300.30">
    <property type="entry name" value="GSPII I/J protein-like"/>
    <property type="match status" value="1"/>
</dbReference>
<evidence type="ECO:0000313" key="12">
    <source>
        <dbReference type="Proteomes" id="UP000180253"/>
    </source>
</evidence>
<evidence type="ECO:0000256" key="6">
    <source>
        <dbReference type="ARBA" id="ARBA00022692"/>
    </source>
</evidence>
<reference evidence="11 12" key="1">
    <citation type="submission" date="2016-10" db="EMBL/GenBank/DDBJ databases">
        <title>Pseudoalteromonas amylolytica sp. nov., isolated from the surface seawater.</title>
        <authorList>
            <person name="Wu Y.-H."/>
            <person name="Cheng H."/>
            <person name="Jin X.-B."/>
            <person name="Wang C.-S."/>
            <person name="Xu X.-W."/>
        </authorList>
    </citation>
    <scope>NUCLEOTIDE SEQUENCE [LARGE SCALE GENOMIC DNA]</scope>
    <source>
        <strain evidence="11 12">JCM 12483</strain>
    </source>
</reference>
<dbReference type="OrthoDB" id="6121517at2"/>
<proteinExistence type="inferred from homology"/>
<accession>A0A1S1NCI8</accession>
<evidence type="ECO:0000256" key="8">
    <source>
        <dbReference type="ARBA" id="ARBA00023136"/>
    </source>
</evidence>
<comment type="subcellular location">
    <subcellularLocation>
        <location evidence="1 9">Cell inner membrane</location>
        <topology evidence="1 9">Single-pass membrane protein</topology>
    </subcellularLocation>
</comment>
<feature type="transmembrane region" description="Helical" evidence="9">
    <location>
        <begin position="21"/>
        <end position="39"/>
    </location>
</feature>
<dbReference type="AlphaFoldDB" id="A0A1S1NCI8"/>
<dbReference type="Pfam" id="PF02501">
    <property type="entry name" value="T2SSI"/>
    <property type="match status" value="1"/>
</dbReference>
<dbReference type="InterPro" id="IPR012902">
    <property type="entry name" value="N_methyl_site"/>
</dbReference>
<keyword evidence="6 9" id="KW-0812">Transmembrane</keyword>
<dbReference type="GO" id="GO:0015627">
    <property type="term" value="C:type II protein secretion system complex"/>
    <property type="evidence" value="ECO:0007669"/>
    <property type="project" value="UniProtKB-UniRule"/>
</dbReference>
<dbReference type="GO" id="GO:0005886">
    <property type="term" value="C:plasma membrane"/>
    <property type="evidence" value="ECO:0007669"/>
    <property type="project" value="UniProtKB-SubCell"/>
</dbReference>
<dbReference type="InterPro" id="IPR010052">
    <property type="entry name" value="T2SS_protein-GspI"/>
</dbReference>
<dbReference type="GO" id="GO:0015628">
    <property type="term" value="P:protein secretion by the type II secretion system"/>
    <property type="evidence" value="ECO:0007669"/>
    <property type="project" value="UniProtKB-UniRule"/>
</dbReference>
<evidence type="ECO:0000256" key="3">
    <source>
        <dbReference type="ARBA" id="ARBA00022475"/>
    </source>
</evidence>
<dbReference type="STRING" id="327939.BIW53_00455"/>
<dbReference type="InterPro" id="IPR045584">
    <property type="entry name" value="Pilin-like"/>
</dbReference>
<dbReference type="RefSeq" id="WP_070989574.1">
    <property type="nucleotide sequence ID" value="NZ_CBCSHD010000017.1"/>
</dbReference>
<evidence type="ECO:0000256" key="4">
    <source>
        <dbReference type="ARBA" id="ARBA00022481"/>
    </source>
</evidence>
<protein>
    <recommendedName>
        <fullName evidence="9">Type II secretion system protein I</fullName>
        <shortName evidence="9">T2SS minor pseudopilin I</shortName>
    </recommendedName>
</protein>
<evidence type="ECO:0000256" key="1">
    <source>
        <dbReference type="ARBA" id="ARBA00004377"/>
    </source>
</evidence>
<keyword evidence="7 9" id="KW-1133">Transmembrane helix</keyword>
<evidence type="ECO:0000256" key="7">
    <source>
        <dbReference type="ARBA" id="ARBA00022989"/>
    </source>
</evidence>
<dbReference type="SUPFAM" id="SSF54523">
    <property type="entry name" value="Pili subunits"/>
    <property type="match status" value="1"/>
</dbReference>
<dbReference type="EMBL" id="MNAN01000007">
    <property type="protein sequence ID" value="OHU97880.1"/>
    <property type="molecule type" value="Genomic_DNA"/>
</dbReference>
<evidence type="ECO:0000256" key="9">
    <source>
        <dbReference type="RuleBase" id="RU368030"/>
    </source>
</evidence>
<dbReference type="InterPro" id="IPR003413">
    <property type="entry name" value="T2SS_GspI_C"/>
</dbReference>
<evidence type="ECO:0000313" key="11">
    <source>
        <dbReference type="EMBL" id="OHU97880.1"/>
    </source>
</evidence>
<keyword evidence="5 9" id="KW-0997">Cell inner membrane</keyword>
<keyword evidence="3" id="KW-1003">Cell membrane</keyword>
<name>A0A1S1NCI8_9GAMM</name>
<comment type="similarity">
    <text evidence="2 9">Belongs to the GSP I family.</text>
</comment>
<comment type="PTM">
    <text evidence="9">Cleaved by prepilin peptidase.</text>
</comment>
<sequence>MIRVIGLARSVVGNTAKGFTLLEVMVAMSICAMAGIAAMQATGEHITHISALEEQTYASWVAENKLVEMRAGGSDWKGKNGLKGEEELAERVWYWQQKVTATADPSFVKVNIEIFSDEDLKHSVYDLTTFMLKDKS</sequence>
<gene>
    <name evidence="11" type="ORF">BIW53_00455</name>
</gene>
<comment type="subunit">
    <text evidence="9">Type II secretion is composed of four main components: the outer membrane complex, the inner membrane complex, the cytoplasmic secretion ATPase and the periplasm-spanning pseudopilus.</text>
</comment>
<evidence type="ECO:0000256" key="2">
    <source>
        <dbReference type="ARBA" id="ARBA00008358"/>
    </source>
</evidence>
<comment type="function">
    <text evidence="9">Component of the type II secretion system required for the energy-dependent secretion of extracellular factors such as proteases and toxins from the periplasm.</text>
</comment>
<organism evidence="11 12">
    <name type="scientific">Pseudoalteromonas byunsanensis</name>
    <dbReference type="NCBI Taxonomy" id="327939"/>
    <lineage>
        <taxon>Bacteria</taxon>
        <taxon>Pseudomonadati</taxon>
        <taxon>Pseudomonadota</taxon>
        <taxon>Gammaproteobacteria</taxon>
        <taxon>Alteromonadales</taxon>
        <taxon>Pseudoalteromonadaceae</taxon>
        <taxon>Pseudoalteromonas</taxon>
    </lineage>
</organism>
<comment type="caution">
    <text evidence="11">The sequence shown here is derived from an EMBL/GenBank/DDBJ whole genome shotgun (WGS) entry which is preliminary data.</text>
</comment>
<keyword evidence="12" id="KW-1185">Reference proteome</keyword>
<dbReference type="NCBIfam" id="TIGR01707">
    <property type="entry name" value="gspI"/>
    <property type="match status" value="1"/>
</dbReference>
<evidence type="ECO:0000259" key="10">
    <source>
        <dbReference type="Pfam" id="PF02501"/>
    </source>
</evidence>
<dbReference type="PANTHER" id="PTHR38779:SF2">
    <property type="entry name" value="TYPE II SECRETION SYSTEM PROTEIN I-RELATED"/>
    <property type="match status" value="1"/>
</dbReference>
<dbReference type="NCBIfam" id="TIGR02532">
    <property type="entry name" value="IV_pilin_GFxxxE"/>
    <property type="match status" value="1"/>
</dbReference>
<keyword evidence="4 9" id="KW-0488">Methylation</keyword>
<evidence type="ECO:0000256" key="5">
    <source>
        <dbReference type="ARBA" id="ARBA00022519"/>
    </source>
</evidence>
<dbReference type="Proteomes" id="UP000180253">
    <property type="component" value="Unassembled WGS sequence"/>
</dbReference>
<feature type="domain" description="Type II secretion system protein GspI C-terminal" evidence="10">
    <location>
        <begin position="52"/>
        <end position="131"/>
    </location>
</feature>
<dbReference type="PANTHER" id="PTHR38779">
    <property type="entry name" value="TYPE II SECRETION SYSTEM PROTEIN I-RELATED"/>
    <property type="match status" value="1"/>
</dbReference>
<keyword evidence="8 9" id="KW-0472">Membrane</keyword>